<dbReference type="PANTHER" id="PTHR32338:SF10">
    <property type="entry name" value="N-ACETYL-GAMMA-GLUTAMYL-PHOSPHATE REDUCTASE, CHLOROPLASTIC-RELATED"/>
    <property type="match status" value="1"/>
</dbReference>
<dbReference type="SMART" id="SM00859">
    <property type="entry name" value="Semialdhyde_dh"/>
    <property type="match status" value="1"/>
</dbReference>
<keyword evidence="5 7" id="KW-0560">Oxidoreductase</keyword>
<dbReference type="GO" id="GO:0006526">
    <property type="term" value="P:L-arginine biosynthetic process"/>
    <property type="evidence" value="ECO:0007669"/>
    <property type="project" value="UniProtKB-UniRule"/>
</dbReference>
<dbReference type="GO" id="GO:0005737">
    <property type="term" value="C:cytoplasm"/>
    <property type="evidence" value="ECO:0007669"/>
    <property type="project" value="UniProtKB-SubCell"/>
</dbReference>
<dbReference type="SUPFAM" id="SSF51735">
    <property type="entry name" value="NAD(P)-binding Rossmann-fold domains"/>
    <property type="match status" value="1"/>
</dbReference>
<evidence type="ECO:0000256" key="4">
    <source>
        <dbReference type="ARBA" id="ARBA00022857"/>
    </source>
</evidence>
<comment type="similarity">
    <text evidence="7">Belongs to the NAGSA dehydrogenase family. Type 1 subfamily.</text>
</comment>
<dbReference type="Gene3D" id="3.30.360.10">
    <property type="entry name" value="Dihydrodipicolinate Reductase, domain 2"/>
    <property type="match status" value="1"/>
</dbReference>
<dbReference type="PROSITE" id="PS01224">
    <property type="entry name" value="ARGC"/>
    <property type="match status" value="1"/>
</dbReference>
<keyword evidence="3 7" id="KW-0028">Amino-acid biosynthesis</keyword>
<dbReference type="HAMAP" id="MF_00150">
    <property type="entry name" value="ArgC_type1"/>
    <property type="match status" value="1"/>
</dbReference>
<evidence type="ECO:0000259" key="9">
    <source>
        <dbReference type="SMART" id="SM00859"/>
    </source>
</evidence>
<dbReference type="Pfam" id="PF01118">
    <property type="entry name" value="Semialdhyde_dh"/>
    <property type="match status" value="1"/>
</dbReference>
<evidence type="ECO:0000256" key="5">
    <source>
        <dbReference type="ARBA" id="ARBA00023002"/>
    </source>
</evidence>
<gene>
    <name evidence="7" type="primary">argC</name>
    <name evidence="10" type="ORF">CIL03_14160</name>
</gene>
<comment type="catalytic activity">
    <reaction evidence="6 7">
        <text>N-acetyl-L-glutamate 5-semialdehyde + phosphate + NADP(+) = N-acetyl-L-glutamyl 5-phosphate + NADPH + H(+)</text>
        <dbReference type="Rhea" id="RHEA:21588"/>
        <dbReference type="ChEBI" id="CHEBI:15378"/>
        <dbReference type="ChEBI" id="CHEBI:29123"/>
        <dbReference type="ChEBI" id="CHEBI:43474"/>
        <dbReference type="ChEBI" id="CHEBI:57783"/>
        <dbReference type="ChEBI" id="CHEBI:57936"/>
        <dbReference type="ChEBI" id="CHEBI:58349"/>
        <dbReference type="EC" id="1.2.1.38"/>
    </reaction>
</comment>
<proteinExistence type="inferred from homology"/>
<dbReference type="InterPro" id="IPR000706">
    <property type="entry name" value="AGPR_type-1"/>
</dbReference>
<dbReference type="NCBIfam" id="TIGR01850">
    <property type="entry name" value="argC"/>
    <property type="match status" value="1"/>
</dbReference>
<dbReference type="UniPathway" id="UPA00068">
    <property type="reaction ID" value="UER00108"/>
</dbReference>
<keyword evidence="2 7" id="KW-0055">Arginine biosynthesis</keyword>
<evidence type="ECO:0000256" key="8">
    <source>
        <dbReference type="PROSITE-ProRule" id="PRU10010"/>
    </source>
</evidence>
<dbReference type="InterPro" id="IPR058924">
    <property type="entry name" value="AGPR_dimerisation_dom"/>
</dbReference>
<keyword evidence="7" id="KW-0963">Cytoplasm</keyword>
<dbReference type="GO" id="GO:0070401">
    <property type="term" value="F:NADP+ binding"/>
    <property type="evidence" value="ECO:0007669"/>
    <property type="project" value="InterPro"/>
</dbReference>
<evidence type="ECO:0000256" key="3">
    <source>
        <dbReference type="ARBA" id="ARBA00022605"/>
    </source>
</evidence>
<dbReference type="PANTHER" id="PTHR32338">
    <property type="entry name" value="N-ACETYL-GAMMA-GLUTAMYL-PHOSPHATE REDUCTASE, CHLOROPLASTIC-RELATED-RELATED"/>
    <property type="match status" value="1"/>
</dbReference>
<dbReference type="Proteomes" id="UP000216498">
    <property type="component" value="Unassembled WGS sequence"/>
</dbReference>
<dbReference type="Gene3D" id="3.40.50.720">
    <property type="entry name" value="NAD(P)-binding Rossmann-like Domain"/>
    <property type="match status" value="1"/>
</dbReference>
<protein>
    <recommendedName>
        <fullName evidence="7">N-acetyl-gamma-glutamyl-phosphate reductase</fullName>
        <shortName evidence="7">AGPR</shortName>
        <ecNumber evidence="7">1.2.1.38</ecNumber>
    </recommendedName>
    <alternativeName>
        <fullName evidence="7">N-acetyl-glutamate semialdehyde dehydrogenase</fullName>
        <shortName evidence="7">NAGSA dehydrogenase</shortName>
    </alternativeName>
</protein>
<keyword evidence="11" id="KW-1185">Reference proteome</keyword>
<dbReference type="AlphaFoldDB" id="A0A265N7Q4"/>
<dbReference type="InterPro" id="IPR000534">
    <property type="entry name" value="Semialdehyde_DH_NAD-bd"/>
</dbReference>
<reference evidence="10 11" key="1">
    <citation type="submission" date="2017-08" db="EMBL/GenBank/DDBJ databases">
        <title>Virgibacillus indicus sp. nov. and Virgibacillus profoundi sp. nov, two moderately halophilic bacteria isolated from marine sediment by using the Microfluidic Streak Plate.</title>
        <authorList>
            <person name="Xu B."/>
            <person name="Hu B."/>
            <person name="Wang J."/>
            <person name="Zhu Y."/>
            <person name="Huang L."/>
            <person name="Du W."/>
            <person name="Huang Y."/>
        </authorList>
    </citation>
    <scope>NUCLEOTIDE SEQUENCE [LARGE SCALE GENOMIC DNA]</scope>
    <source>
        <strain evidence="10 11">IO3-P2-C2</strain>
    </source>
</reference>
<sequence>MKKAAIIGGTGYGAIELIRLIQMHEYIHLEKIISHSQHKKQLYSFYPHLTNFIDDPMEELEIDSLKEEVDIIFFATPAGVTKKLIPKLIDSSVQCIDLSGDLRISSREQYEHWYKGEAAPQVALDLAVYGMPELYKEQIKGARVISNPGCFPTSAILGLYPALEQKIIQPNPIIIDGKTGVSGAGRTPSAMTHFSETNDNLKAYKIGKHQHIPEIDQYLSTAVNEQVSSVFTTHLIPMTRGLVCTMYGQLTEGITTEGVVSLYKNYYESAPFVRIRPEGEFPVTKDVYGSNFCDIGFYADKRTNQLIIVSAIDNLVKGAAGQAIQNANIMNGWEEGHGLNSIPMYP</sequence>
<dbReference type="SUPFAM" id="SSF55347">
    <property type="entry name" value="Glyceraldehyde-3-phosphate dehydrogenase-like, C-terminal domain"/>
    <property type="match status" value="1"/>
</dbReference>
<evidence type="ECO:0000313" key="11">
    <source>
        <dbReference type="Proteomes" id="UP000216498"/>
    </source>
</evidence>
<evidence type="ECO:0000256" key="7">
    <source>
        <dbReference type="HAMAP-Rule" id="MF_00150"/>
    </source>
</evidence>
<dbReference type="InterPro" id="IPR023013">
    <property type="entry name" value="AGPR_AS"/>
</dbReference>
<dbReference type="GO" id="GO:0051287">
    <property type="term" value="F:NAD binding"/>
    <property type="evidence" value="ECO:0007669"/>
    <property type="project" value="InterPro"/>
</dbReference>
<accession>A0A265N7Q4</accession>
<comment type="pathway">
    <text evidence="1 7">Amino-acid biosynthesis; L-arginine biosynthesis; N(2)-acetyl-L-ornithine from L-glutamate: step 3/4.</text>
</comment>
<name>A0A265N7Q4_9BACI</name>
<keyword evidence="4 7" id="KW-0521">NADP</keyword>
<dbReference type="OrthoDB" id="9801289at2"/>
<dbReference type="RefSeq" id="WP_094886533.1">
    <property type="nucleotide sequence ID" value="NZ_NPMS01000007.1"/>
</dbReference>
<evidence type="ECO:0000256" key="1">
    <source>
        <dbReference type="ARBA" id="ARBA00004862"/>
    </source>
</evidence>
<dbReference type="EMBL" id="NPMS01000007">
    <property type="protein sequence ID" value="OZU87845.1"/>
    <property type="molecule type" value="Genomic_DNA"/>
</dbReference>
<feature type="domain" description="Semialdehyde dehydrogenase NAD-binding" evidence="9">
    <location>
        <begin position="3"/>
        <end position="142"/>
    </location>
</feature>
<dbReference type="Pfam" id="PF22698">
    <property type="entry name" value="Semialdhyde_dhC_1"/>
    <property type="match status" value="1"/>
</dbReference>
<dbReference type="GO" id="GO:0003942">
    <property type="term" value="F:N-acetyl-gamma-glutamyl-phosphate reductase activity"/>
    <property type="evidence" value="ECO:0007669"/>
    <property type="project" value="UniProtKB-UniRule"/>
</dbReference>
<evidence type="ECO:0000256" key="2">
    <source>
        <dbReference type="ARBA" id="ARBA00022571"/>
    </source>
</evidence>
<evidence type="ECO:0000313" key="10">
    <source>
        <dbReference type="EMBL" id="OZU87845.1"/>
    </source>
</evidence>
<feature type="active site" evidence="7 8">
    <location>
        <position position="150"/>
    </location>
</feature>
<evidence type="ECO:0000256" key="6">
    <source>
        <dbReference type="ARBA" id="ARBA00050557"/>
    </source>
</evidence>
<comment type="caution">
    <text evidence="10">The sequence shown here is derived from an EMBL/GenBank/DDBJ whole genome shotgun (WGS) entry which is preliminary data.</text>
</comment>
<dbReference type="InterPro" id="IPR036291">
    <property type="entry name" value="NAD(P)-bd_dom_sf"/>
</dbReference>
<comment type="function">
    <text evidence="7">Catalyzes the NADPH-dependent reduction of N-acetyl-5-glutamyl phosphate to yield N-acetyl-L-glutamate 5-semialdehyde.</text>
</comment>
<dbReference type="CDD" id="cd17895">
    <property type="entry name" value="AGPR_1_N"/>
    <property type="match status" value="1"/>
</dbReference>
<dbReference type="EC" id="1.2.1.38" evidence="7"/>
<dbReference type="InterPro" id="IPR050085">
    <property type="entry name" value="AGPR"/>
</dbReference>
<dbReference type="FunFam" id="3.30.360.10:FF:000014">
    <property type="entry name" value="N-acetyl-gamma-glutamyl-phosphate reductase"/>
    <property type="match status" value="1"/>
</dbReference>
<dbReference type="CDD" id="cd23934">
    <property type="entry name" value="AGPR_1_C"/>
    <property type="match status" value="1"/>
</dbReference>
<organism evidence="10 11">
    <name type="scientific">Virgibacillus indicus</name>
    <dbReference type="NCBI Taxonomy" id="2024554"/>
    <lineage>
        <taxon>Bacteria</taxon>
        <taxon>Bacillati</taxon>
        <taxon>Bacillota</taxon>
        <taxon>Bacilli</taxon>
        <taxon>Bacillales</taxon>
        <taxon>Bacillaceae</taxon>
        <taxon>Virgibacillus</taxon>
    </lineage>
</organism>
<comment type="subcellular location">
    <subcellularLocation>
        <location evidence="7">Cytoplasm</location>
    </subcellularLocation>
</comment>